<accession>A0ABR8ZAL0</accession>
<dbReference type="Proteomes" id="UP000637299">
    <property type="component" value="Unassembled WGS sequence"/>
</dbReference>
<proteinExistence type="predicted"/>
<protein>
    <submittedName>
        <fullName evidence="1">Uncharacterized protein</fullName>
    </submittedName>
</protein>
<organism evidence="1 2">
    <name type="scientific">Chryseobacterium caseinilyticum</name>
    <dbReference type="NCBI Taxonomy" id="2771428"/>
    <lineage>
        <taxon>Bacteria</taxon>
        <taxon>Pseudomonadati</taxon>
        <taxon>Bacteroidota</taxon>
        <taxon>Flavobacteriia</taxon>
        <taxon>Flavobacteriales</taxon>
        <taxon>Weeksellaceae</taxon>
        <taxon>Chryseobacterium group</taxon>
        <taxon>Chryseobacterium</taxon>
    </lineage>
</organism>
<sequence length="89" mass="10258">MTENFYEAFDKYILNQKVVGWGFQHEIKVVLPNGYSAFPAGYFTEYENGYKMIASGATLHQTNVQEAMILDPEGMPVARDTEDIRPWEF</sequence>
<reference evidence="1 2" key="1">
    <citation type="submission" date="2020-09" db="EMBL/GenBank/DDBJ databases">
        <title>Genome seq and assembly of Chryseobacterium sp.</title>
        <authorList>
            <person name="Chhetri G."/>
        </authorList>
    </citation>
    <scope>NUCLEOTIDE SEQUENCE [LARGE SCALE GENOMIC DNA]</scope>
    <source>
        <strain evidence="1 2">GCR10</strain>
    </source>
</reference>
<gene>
    <name evidence="1" type="ORF">IC610_07855</name>
</gene>
<dbReference type="EMBL" id="JACYFS010000001">
    <property type="protein sequence ID" value="MBD8082337.1"/>
    <property type="molecule type" value="Genomic_DNA"/>
</dbReference>
<evidence type="ECO:0000313" key="1">
    <source>
        <dbReference type="EMBL" id="MBD8082337.1"/>
    </source>
</evidence>
<evidence type="ECO:0000313" key="2">
    <source>
        <dbReference type="Proteomes" id="UP000637299"/>
    </source>
</evidence>
<comment type="caution">
    <text evidence="1">The sequence shown here is derived from an EMBL/GenBank/DDBJ whole genome shotgun (WGS) entry which is preliminary data.</text>
</comment>
<keyword evidence="2" id="KW-1185">Reference proteome</keyword>
<name>A0ABR8ZAL0_9FLAO</name>
<dbReference type="RefSeq" id="WP_191736095.1">
    <property type="nucleotide sequence ID" value="NZ_JACYFS010000001.1"/>
</dbReference>